<comment type="subcellular location">
    <subcellularLocation>
        <location evidence="1">Membrane</location>
    </subcellularLocation>
</comment>
<evidence type="ECO:0000256" key="6">
    <source>
        <dbReference type="ARBA" id="ARBA00022989"/>
    </source>
</evidence>
<protein>
    <recommendedName>
        <fullName evidence="14">Cytochrome P450 709B2</fullName>
    </recommendedName>
</protein>
<dbReference type="SMART" id="SM00368">
    <property type="entry name" value="LRR_RI"/>
    <property type="match status" value="2"/>
</dbReference>
<keyword evidence="10" id="KW-0472">Membrane</keyword>
<keyword evidence="5" id="KW-0479">Metal-binding</keyword>
<dbReference type="Gene3D" id="1.10.630.10">
    <property type="entry name" value="Cytochrome P450"/>
    <property type="match status" value="1"/>
</dbReference>
<dbReference type="GO" id="GO:0005506">
    <property type="term" value="F:iron ion binding"/>
    <property type="evidence" value="ECO:0007669"/>
    <property type="project" value="InterPro"/>
</dbReference>
<dbReference type="PANTHER" id="PTHR24282:SF135">
    <property type="entry name" value="CYTOCHROME P450 709B2"/>
    <property type="match status" value="1"/>
</dbReference>
<evidence type="ECO:0000256" key="4">
    <source>
        <dbReference type="ARBA" id="ARBA00022692"/>
    </source>
</evidence>
<proteinExistence type="inferred from homology"/>
<organism evidence="12 13">
    <name type="scientific">Zea mays</name>
    <name type="common">Maize</name>
    <dbReference type="NCBI Taxonomy" id="4577"/>
    <lineage>
        <taxon>Eukaryota</taxon>
        <taxon>Viridiplantae</taxon>
        <taxon>Streptophyta</taxon>
        <taxon>Embryophyta</taxon>
        <taxon>Tracheophyta</taxon>
        <taxon>Spermatophyta</taxon>
        <taxon>Magnoliopsida</taxon>
        <taxon>Liliopsida</taxon>
        <taxon>Poales</taxon>
        <taxon>Poaceae</taxon>
        <taxon>PACMAD clade</taxon>
        <taxon>Panicoideae</taxon>
        <taxon>Andropogonodae</taxon>
        <taxon>Andropogoneae</taxon>
        <taxon>Tripsacinae</taxon>
        <taxon>Zea</taxon>
    </lineage>
</organism>
<name>A0A804N826_MAIZE</name>
<keyword evidence="4" id="KW-0812">Transmembrane</keyword>
<dbReference type="GO" id="GO:0016705">
    <property type="term" value="F:oxidoreductase activity, acting on paired donors, with incorporation or reduction of molecular oxygen"/>
    <property type="evidence" value="ECO:0007669"/>
    <property type="project" value="InterPro"/>
</dbReference>
<dbReference type="Proteomes" id="UP000007305">
    <property type="component" value="Chromosome 3"/>
</dbReference>
<reference evidence="13" key="1">
    <citation type="submission" date="2015-12" db="EMBL/GenBank/DDBJ databases">
        <title>Update maize B73 reference genome by single molecule sequencing technologies.</title>
        <authorList>
            <consortium name="Maize Genome Sequencing Project"/>
            <person name="Ware D."/>
        </authorList>
    </citation>
    <scope>NUCLEOTIDE SEQUENCE [LARGE SCALE GENOMIC DNA]</scope>
    <source>
        <strain evidence="13">cv. B73</strain>
    </source>
</reference>
<evidence type="ECO:0000256" key="5">
    <source>
        <dbReference type="ARBA" id="ARBA00022723"/>
    </source>
</evidence>
<sequence length="581" mass="64933">MGVDGGHDGGFTSTVINEGALRTAHLAGYLVDVKVHHSSERLHCLLYQELDVFSYIICLLTFYHSRDKRRADARACTGSVFCLPAIGCRRASRASSANLPRRSRKSPRRSSSARIPRHRGWKVHLLLAAPANQPRKSSWALPSTPRPQSADPQFLPAVNGRSRRSRSPRHQRLARSPHSRNSSPPSMEGRAAHSSPLMEGRASSRSPRQPRLGRARSPQIGHAPRRGRHVQGAGVRGPPYSFLSGCNREMRKMKAEADDGLRLDVRDHNYLPRLMPHFLAWKQKYGEPFLYWMGPRPRVCLFDYESVRQVLFNKFGHFFKDDAHPTILAMLDKGLVLVEGTDWVRHRRVVNPAFAMDKLKTMVSCAEPLIKRWEQLTASRSSEDGGRGEVQVEFSKQFQDLTADVISHTGFGSSYKEGKEVFHTQKQLLALAIATLLNVQLPGFKQMLRARVAAKAEKKRLELLYIQWTEHHKRLSNFLRTTAELEAHVADTSLVSADAPCVLADTVLDISGLALSKTLPKLPDLVELYLSDLNLENKGTIAIAKALEQSSPQLEVLEIAGNEINAKAAPDLAKCLAEMQC</sequence>
<dbReference type="SUPFAM" id="SSF52047">
    <property type="entry name" value="RNI-like"/>
    <property type="match status" value="1"/>
</dbReference>
<dbReference type="PANTHER" id="PTHR24282">
    <property type="entry name" value="CYTOCHROME P450 FAMILY MEMBER"/>
    <property type="match status" value="1"/>
</dbReference>
<keyword evidence="9" id="KW-0503">Monooxygenase</keyword>
<dbReference type="GO" id="GO:0016020">
    <property type="term" value="C:membrane"/>
    <property type="evidence" value="ECO:0007669"/>
    <property type="project" value="UniProtKB-SubCell"/>
</dbReference>
<evidence type="ECO:0000256" key="9">
    <source>
        <dbReference type="ARBA" id="ARBA00023033"/>
    </source>
</evidence>
<evidence type="ECO:0000256" key="1">
    <source>
        <dbReference type="ARBA" id="ARBA00004370"/>
    </source>
</evidence>
<dbReference type="InParanoid" id="A0A804N826"/>
<keyword evidence="6" id="KW-1133">Transmembrane helix</keyword>
<reference evidence="12" key="2">
    <citation type="submission" date="2019-07" db="EMBL/GenBank/DDBJ databases">
        <authorList>
            <person name="Seetharam A."/>
            <person name="Woodhouse M."/>
            <person name="Cannon E."/>
        </authorList>
    </citation>
    <scope>NUCLEOTIDE SEQUENCE [LARGE SCALE GENOMIC DNA]</scope>
    <source>
        <strain evidence="12">cv. B73</strain>
    </source>
</reference>
<feature type="region of interest" description="Disordered" evidence="11">
    <location>
        <begin position="134"/>
        <end position="238"/>
    </location>
</feature>
<evidence type="ECO:0000313" key="12">
    <source>
        <dbReference type="EnsemblPlants" id="Zm00001eb142240_P001"/>
    </source>
</evidence>
<evidence type="ECO:0000313" key="13">
    <source>
        <dbReference type="Proteomes" id="UP000007305"/>
    </source>
</evidence>
<dbReference type="AlphaFoldDB" id="A0A804N826"/>
<evidence type="ECO:0000256" key="8">
    <source>
        <dbReference type="ARBA" id="ARBA00023004"/>
    </source>
</evidence>
<dbReference type="GO" id="GO:0020037">
    <property type="term" value="F:heme binding"/>
    <property type="evidence" value="ECO:0007669"/>
    <property type="project" value="InterPro"/>
</dbReference>
<keyword evidence="3" id="KW-0349">Heme</keyword>
<keyword evidence="13" id="KW-1185">Reference proteome</keyword>
<evidence type="ECO:0000256" key="3">
    <source>
        <dbReference type="ARBA" id="ARBA00022617"/>
    </source>
</evidence>
<dbReference type="Gene3D" id="3.80.10.10">
    <property type="entry name" value="Ribonuclease Inhibitor"/>
    <property type="match status" value="1"/>
</dbReference>
<dbReference type="GO" id="GO:0004497">
    <property type="term" value="F:monooxygenase activity"/>
    <property type="evidence" value="ECO:0000318"/>
    <property type="project" value="GO_Central"/>
</dbReference>
<keyword evidence="8" id="KW-0408">Iron</keyword>
<evidence type="ECO:0000256" key="11">
    <source>
        <dbReference type="SAM" id="MobiDB-lite"/>
    </source>
</evidence>
<dbReference type="InterPro" id="IPR032675">
    <property type="entry name" value="LRR_dom_sf"/>
</dbReference>
<dbReference type="EnsemblPlants" id="Zm00001eb142240_T001">
    <property type="protein sequence ID" value="Zm00001eb142240_P001"/>
    <property type="gene ID" value="Zm00001eb142240"/>
</dbReference>
<dbReference type="Pfam" id="PF00067">
    <property type="entry name" value="p450"/>
    <property type="match status" value="1"/>
</dbReference>
<keyword evidence="7" id="KW-0560">Oxidoreductase</keyword>
<reference evidence="12" key="3">
    <citation type="submission" date="2021-05" db="UniProtKB">
        <authorList>
            <consortium name="EnsemblPlants"/>
        </authorList>
    </citation>
    <scope>IDENTIFICATION</scope>
    <source>
        <strain evidence="12">cv. B73</strain>
    </source>
</reference>
<evidence type="ECO:0008006" key="14">
    <source>
        <dbReference type="Google" id="ProtNLM"/>
    </source>
</evidence>
<dbReference type="InterPro" id="IPR001128">
    <property type="entry name" value="Cyt_P450"/>
</dbReference>
<feature type="region of interest" description="Disordered" evidence="11">
    <location>
        <begin position="93"/>
        <end position="115"/>
    </location>
</feature>
<evidence type="ECO:0000256" key="7">
    <source>
        <dbReference type="ARBA" id="ARBA00023002"/>
    </source>
</evidence>
<accession>A0A804N826</accession>
<dbReference type="SUPFAM" id="SSF48264">
    <property type="entry name" value="Cytochrome P450"/>
    <property type="match status" value="1"/>
</dbReference>
<dbReference type="InterPro" id="IPR036396">
    <property type="entry name" value="Cyt_P450_sf"/>
</dbReference>
<comment type="similarity">
    <text evidence="2">Belongs to the cytochrome P450 family.</text>
</comment>
<dbReference type="Gramene" id="Zm00001eb142240_T001">
    <property type="protein sequence ID" value="Zm00001eb142240_P001"/>
    <property type="gene ID" value="Zm00001eb142240"/>
</dbReference>
<feature type="compositionally biased region" description="Basic residues" evidence="11">
    <location>
        <begin position="161"/>
        <end position="178"/>
    </location>
</feature>
<dbReference type="GO" id="GO:0006629">
    <property type="term" value="P:lipid metabolic process"/>
    <property type="evidence" value="ECO:0007669"/>
    <property type="project" value="UniProtKB-ARBA"/>
</dbReference>
<evidence type="ECO:0000256" key="2">
    <source>
        <dbReference type="ARBA" id="ARBA00010617"/>
    </source>
</evidence>
<evidence type="ECO:0000256" key="10">
    <source>
        <dbReference type="ARBA" id="ARBA00023136"/>
    </source>
</evidence>
<dbReference type="InterPro" id="IPR050665">
    <property type="entry name" value="Cytochrome_P450_Monooxygen"/>
</dbReference>